<organism evidence="2 3">
    <name type="scientific">Micromonospora arida</name>
    <dbReference type="NCBI Taxonomy" id="2203715"/>
    <lineage>
        <taxon>Bacteria</taxon>
        <taxon>Bacillati</taxon>
        <taxon>Actinomycetota</taxon>
        <taxon>Actinomycetes</taxon>
        <taxon>Micromonosporales</taxon>
        <taxon>Micromonosporaceae</taxon>
        <taxon>Micromonospora</taxon>
    </lineage>
</organism>
<evidence type="ECO:0000313" key="2">
    <source>
        <dbReference type="EMBL" id="RQX13996.1"/>
    </source>
</evidence>
<protein>
    <submittedName>
        <fullName evidence="2">Uncharacterized protein</fullName>
    </submittedName>
</protein>
<dbReference type="RefSeq" id="WP_124853643.1">
    <property type="nucleotide sequence ID" value="NZ_QGSY01000078.1"/>
</dbReference>
<dbReference type="AlphaFoldDB" id="A0A3N9XLT4"/>
<feature type="compositionally biased region" description="Low complexity" evidence="1">
    <location>
        <begin position="53"/>
        <end position="66"/>
    </location>
</feature>
<feature type="compositionally biased region" description="Low complexity" evidence="1">
    <location>
        <begin position="1"/>
        <end position="10"/>
    </location>
</feature>
<dbReference type="Proteomes" id="UP000266889">
    <property type="component" value="Unassembled WGS sequence"/>
</dbReference>
<evidence type="ECO:0000256" key="1">
    <source>
        <dbReference type="SAM" id="MobiDB-lite"/>
    </source>
</evidence>
<sequence length="220" mass="22126">MSAHAGATRPPRAPALPDPGPGSRTRLVAWWGFLSLVVALAACTPAGDSRQHATPPATGAAPSTDASGGGPPCTTSVDTLPALPAGYRLVGEDVAVPTAPVMSAEDSGEADPAARLFAKWGLVVRAGTVVDLRVAPGWQDKARLGWGGTGTPAATVTVHACAPEGGQAQWMAFVGGTWVAQAACVPLIVTSNGQTDRVNLGIGVPCNKTTAPSPPRPPHP</sequence>
<name>A0A3N9XLT4_9ACTN</name>
<feature type="compositionally biased region" description="Pro residues" evidence="1">
    <location>
        <begin position="11"/>
        <end position="20"/>
    </location>
</feature>
<feature type="non-terminal residue" evidence="2">
    <location>
        <position position="220"/>
    </location>
</feature>
<comment type="caution">
    <text evidence="2">The sequence shown here is derived from an EMBL/GenBank/DDBJ whole genome shotgun (WGS) entry which is preliminary data.</text>
</comment>
<feature type="region of interest" description="Disordered" evidence="1">
    <location>
        <begin position="1"/>
        <end position="21"/>
    </location>
</feature>
<reference evidence="2 3" key="1">
    <citation type="submission" date="2018-05" db="EMBL/GenBank/DDBJ databases">
        <title>Micromonospora from Atacama Desert.</title>
        <authorList>
            <person name="Carro L."/>
            <person name="Goodfellow M."/>
            <person name="Klenk H.-P."/>
        </authorList>
    </citation>
    <scope>NUCLEOTIDE SEQUENCE [LARGE SCALE GENOMIC DNA]</scope>
    <source>
        <strain evidence="2 3">LB32</strain>
    </source>
</reference>
<evidence type="ECO:0000313" key="3">
    <source>
        <dbReference type="Proteomes" id="UP000266889"/>
    </source>
</evidence>
<proteinExistence type="predicted"/>
<dbReference type="OrthoDB" id="3385710at2"/>
<feature type="region of interest" description="Disordered" evidence="1">
    <location>
        <begin position="47"/>
        <end position="77"/>
    </location>
</feature>
<keyword evidence="3" id="KW-1185">Reference proteome</keyword>
<gene>
    <name evidence="2" type="ORF">DLJ58_02345</name>
</gene>
<dbReference type="EMBL" id="QGSY01000078">
    <property type="protein sequence ID" value="RQX13996.1"/>
    <property type="molecule type" value="Genomic_DNA"/>
</dbReference>
<accession>A0A3N9XLT4</accession>